<gene>
    <name evidence="1" type="ORF">SAMN05216326_10133</name>
</gene>
<evidence type="ECO:0000313" key="2">
    <source>
        <dbReference type="Proteomes" id="UP000199345"/>
    </source>
</evidence>
<proteinExistence type="predicted"/>
<keyword evidence="2" id="KW-1185">Reference proteome</keyword>
<dbReference type="AlphaFoldDB" id="A0A1H9Y2F2"/>
<dbReference type="Proteomes" id="UP000199345">
    <property type="component" value="Unassembled WGS sequence"/>
</dbReference>
<evidence type="ECO:0000313" key="1">
    <source>
        <dbReference type="EMBL" id="SES63005.1"/>
    </source>
</evidence>
<protein>
    <submittedName>
        <fullName evidence="1">Uncharacterized protein</fullName>
    </submittedName>
</protein>
<accession>A0A1H9Y2F2</accession>
<dbReference type="EMBL" id="FOIA01000001">
    <property type="protein sequence ID" value="SES63005.1"/>
    <property type="molecule type" value="Genomic_DNA"/>
</dbReference>
<name>A0A1H9Y2F2_9PROT</name>
<sequence>MQLFFQEKQLVSLNNVIRSFEFDRVFKEYSQDIEQVVW</sequence>
<reference evidence="2" key="1">
    <citation type="submission" date="2016-10" db="EMBL/GenBank/DDBJ databases">
        <authorList>
            <person name="Varghese N."/>
            <person name="Submissions S."/>
        </authorList>
    </citation>
    <scope>NUCLEOTIDE SEQUENCE [LARGE SCALE GENOMIC DNA]</scope>
    <source>
        <strain evidence="2">Nm71</strain>
    </source>
</reference>
<organism evidence="1 2">
    <name type="scientific">Nitrosomonas marina</name>
    <dbReference type="NCBI Taxonomy" id="917"/>
    <lineage>
        <taxon>Bacteria</taxon>
        <taxon>Pseudomonadati</taxon>
        <taxon>Pseudomonadota</taxon>
        <taxon>Betaproteobacteria</taxon>
        <taxon>Nitrosomonadales</taxon>
        <taxon>Nitrosomonadaceae</taxon>
        <taxon>Nitrosomonas</taxon>
    </lineage>
</organism>